<dbReference type="Proteomes" id="UP001346869">
    <property type="component" value="Unassembled WGS sequence"/>
</dbReference>
<dbReference type="AlphaFoldDB" id="A0AAN7XY88"/>
<evidence type="ECO:0000313" key="1">
    <source>
        <dbReference type="EMBL" id="KAK5872311.1"/>
    </source>
</evidence>
<comment type="caution">
    <text evidence="1">The sequence shown here is derived from an EMBL/GenBank/DDBJ whole genome shotgun (WGS) entry which is preliminary data.</text>
</comment>
<dbReference type="EMBL" id="JAUZQC010000004">
    <property type="protein sequence ID" value="KAK5872311.1"/>
    <property type="molecule type" value="Genomic_DNA"/>
</dbReference>
<organism evidence="1 2">
    <name type="scientific">Eleginops maclovinus</name>
    <name type="common">Patagonian blennie</name>
    <name type="synonym">Eleginus maclovinus</name>
    <dbReference type="NCBI Taxonomy" id="56733"/>
    <lineage>
        <taxon>Eukaryota</taxon>
        <taxon>Metazoa</taxon>
        <taxon>Chordata</taxon>
        <taxon>Craniata</taxon>
        <taxon>Vertebrata</taxon>
        <taxon>Euteleostomi</taxon>
        <taxon>Actinopterygii</taxon>
        <taxon>Neopterygii</taxon>
        <taxon>Teleostei</taxon>
        <taxon>Neoteleostei</taxon>
        <taxon>Acanthomorphata</taxon>
        <taxon>Eupercaria</taxon>
        <taxon>Perciformes</taxon>
        <taxon>Notothenioidei</taxon>
        <taxon>Eleginopidae</taxon>
        <taxon>Eleginops</taxon>
    </lineage>
</organism>
<reference evidence="1 2" key="1">
    <citation type="journal article" date="2023" name="Genes (Basel)">
        <title>Chromosome-Level Genome Assembly and Circadian Gene Repertoire of the Patagonia Blennie Eleginops maclovinus-The Closest Ancestral Proxy of Antarctic Cryonotothenioids.</title>
        <authorList>
            <person name="Cheng C.C."/>
            <person name="Rivera-Colon A.G."/>
            <person name="Minhas B.F."/>
            <person name="Wilson L."/>
            <person name="Rayamajhi N."/>
            <person name="Vargas-Chacoff L."/>
            <person name="Catchen J.M."/>
        </authorList>
    </citation>
    <scope>NUCLEOTIDE SEQUENCE [LARGE SCALE GENOMIC DNA]</scope>
    <source>
        <strain evidence="1">JMC-PN-2008</strain>
    </source>
</reference>
<gene>
    <name evidence="1" type="ORF">PBY51_013025</name>
</gene>
<keyword evidence="2" id="KW-1185">Reference proteome</keyword>
<evidence type="ECO:0000313" key="2">
    <source>
        <dbReference type="Proteomes" id="UP001346869"/>
    </source>
</evidence>
<sequence length="99" mass="10631">METVPSDSSRSNSASWSLTSLGRADRSTLRSAIVGSTAAYGMFAISRMTADTVQHEAKIKSRCSSGGVYSISVTPRHRHDCGRWEQLGAIGVCQSHDRG</sequence>
<accession>A0AAN7XY88</accession>
<protein>
    <submittedName>
        <fullName evidence="1">Uncharacterized protein</fullName>
    </submittedName>
</protein>
<name>A0AAN7XY88_ELEMC</name>
<reference evidence="1 2" key="2">
    <citation type="journal article" date="2023" name="Mol. Biol. Evol.">
        <title>Genomics of Secondarily Temperate Adaptation in the Only Non-Antarctic Icefish.</title>
        <authorList>
            <person name="Rivera-Colon A.G."/>
            <person name="Rayamajhi N."/>
            <person name="Minhas B.F."/>
            <person name="Madrigal G."/>
            <person name="Bilyk K.T."/>
            <person name="Yoon V."/>
            <person name="Hune M."/>
            <person name="Gregory S."/>
            <person name="Cheng C.H.C."/>
            <person name="Catchen J.M."/>
        </authorList>
    </citation>
    <scope>NUCLEOTIDE SEQUENCE [LARGE SCALE GENOMIC DNA]</scope>
    <source>
        <strain evidence="1">JMC-PN-2008</strain>
    </source>
</reference>
<proteinExistence type="predicted"/>